<sequence>MADEAARCTRHSSAVKSKKPLPPIRKLADILIGPCIAEAFYKRSEQFIWHIPPTCMAPTTED</sequence>
<comment type="caution">
    <text evidence="1">The sequence shown here is derived from an EMBL/GenBank/DDBJ whole genome shotgun (WGS) entry which is preliminary data.</text>
</comment>
<keyword evidence="2" id="KW-1185">Reference proteome</keyword>
<evidence type="ECO:0000313" key="1">
    <source>
        <dbReference type="EMBL" id="OAX78977.1"/>
    </source>
</evidence>
<evidence type="ECO:0000313" key="2">
    <source>
        <dbReference type="Proteomes" id="UP000091918"/>
    </source>
</evidence>
<protein>
    <submittedName>
        <fullName evidence="1">Uncharacterized protein</fullName>
    </submittedName>
</protein>
<accession>A0A1B7NQS3</accession>
<dbReference type="AlphaFoldDB" id="A0A1B7NQS3"/>
<dbReference type="Proteomes" id="UP000091918">
    <property type="component" value="Unassembled WGS sequence"/>
</dbReference>
<name>A0A1B7NQS3_9EURO</name>
<reference evidence="1 2" key="1">
    <citation type="submission" date="2015-07" db="EMBL/GenBank/DDBJ databases">
        <title>Emmonsia species relationships and genome sequence.</title>
        <authorList>
            <person name="Cuomo C.A."/>
            <person name="Schwartz I.S."/>
            <person name="Kenyon C."/>
            <person name="de Hoog G.S."/>
            <person name="Govender N.P."/>
            <person name="Botha A."/>
            <person name="Moreno L."/>
            <person name="de Vries M."/>
            <person name="Munoz J.F."/>
            <person name="Stielow J.B."/>
        </authorList>
    </citation>
    <scope>NUCLEOTIDE SEQUENCE [LARGE SCALE GENOMIC DNA]</scope>
    <source>
        <strain evidence="1 2">CBS 136260</strain>
    </source>
</reference>
<dbReference type="EMBL" id="LGUA01001215">
    <property type="protein sequence ID" value="OAX78977.1"/>
    <property type="molecule type" value="Genomic_DNA"/>
</dbReference>
<gene>
    <name evidence="1" type="ORF">ACJ72_06711</name>
</gene>
<proteinExistence type="predicted"/>
<organism evidence="1 2">
    <name type="scientific">Emergomyces africanus</name>
    <dbReference type="NCBI Taxonomy" id="1955775"/>
    <lineage>
        <taxon>Eukaryota</taxon>
        <taxon>Fungi</taxon>
        <taxon>Dikarya</taxon>
        <taxon>Ascomycota</taxon>
        <taxon>Pezizomycotina</taxon>
        <taxon>Eurotiomycetes</taxon>
        <taxon>Eurotiomycetidae</taxon>
        <taxon>Onygenales</taxon>
        <taxon>Ajellomycetaceae</taxon>
        <taxon>Emergomyces</taxon>
    </lineage>
</organism>